<keyword evidence="2" id="KW-0479">Metal-binding</keyword>
<dbReference type="InterPro" id="IPR001604">
    <property type="entry name" value="Endo_G_ENPP1-like_dom"/>
</dbReference>
<dbReference type="eggNOG" id="COG1864">
    <property type="taxonomic scope" value="Bacteria"/>
</dbReference>
<evidence type="ECO:0000256" key="1">
    <source>
        <dbReference type="PIRSR" id="PIRSR640255-1"/>
    </source>
</evidence>
<keyword evidence="3" id="KW-1133">Transmembrane helix</keyword>
<feature type="active site" description="Proton acceptor" evidence="1">
    <location>
        <position position="162"/>
    </location>
</feature>
<dbReference type="GO" id="GO:0003676">
    <property type="term" value="F:nucleic acid binding"/>
    <property type="evidence" value="ECO:0007669"/>
    <property type="project" value="InterPro"/>
</dbReference>
<dbReference type="Proteomes" id="UP000004169">
    <property type="component" value="Unassembled WGS sequence"/>
</dbReference>
<dbReference type="AlphaFoldDB" id="H8FTG6"/>
<organism evidence="6 7">
    <name type="scientific">Magnetospirillum molischianum DSM 120</name>
    <dbReference type="NCBI Taxonomy" id="1150626"/>
    <lineage>
        <taxon>Bacteria</taxon>
        <taxon>Pseudomonadati</taxon>
        <taxon>Pseudomonadota</taxon>
        <taxon>Alphaproteobacteria</taxon>
        <taxon>Rhodospirillales</taxon>
        <taxon>Rhodospirillaceae</taxon>
        <taxon>Magnetospirillum</taxon>
    </lineage>
</organism>
<reference evidence="6 7" key="1">
    <citation type="journal article" date="2012" name="J. Bacteriol.">
        <title>Draft Genome Sequence of the Purple Photosynthetic Bacterium Phaeospirillum molischianum DSM120, a Particularly Versatile Bacterium.</title>
        <authorList>
            <person name="Duquesne K."/>
            <person name="Prima V."/>
            <person name="Ji B."/>
            <person name="Rouy Z."/>
            <person name="Medigue C."/>
            <person name="Talla E."/>
            <person name="Sturgis J.N."/>
        </authorList>
    </citation>
    <scope>NUCLEOTIDE SEQUENCE [LARGE SCALE GENOMIC DNA]</scope>
    <source>
        <strain evidence="7">DSM120</strain>
    </source>
</reference>
<feature type="domain" description="DNA/RNA non-specific endonuclease/pyrophosphatase/phosphodiesterase" evidence="5">
    <location>
        <begin position="73"/>
        <end position="314"/>
    </location>
</feature>
<keyword evidence="7" id="KW-1185">Reference proteome</keyword>
<gene>
    <name evidence="6" type="ORF">PHAMO_280188</name>
</gene>
<dbReference type="PANTHER" id="PTHR13966">
    <property type="entry name" value="ENDONUCLEASE RELATED"/>
    <property type="match status" value="1"/>
</dbReference>
<evidence type="ECO:0000259" key="4">
    <source>
        <dbReference type="SMART" id="SM00477"/>
    </source>
</evidence>
<evidence type="ECO:0000256" key="3">
    <source>
        <dbReference type="SAM" id="Phobius"/>
    </source>
</evidence>
<evidence type="ECO:0000313" key="7">
    <source>
        <dbReference type="Proteomes" id="UP000004169"/>
    </source>
</evidence>
<dbReference type="SUPFAM" id="SSF54060">
    <property type="entry name" value="His-Me finger endonucleases"/>
    <property type="match status" value="1"/>
</dbReference>
<dbReference type="SMART" id="SM00477">
    <property type="entry name" value="NUC"/>
    <property type="match status" value="1"/>
</dbReference>
<dbReference type="Pfam" id="PF01223">
    <property type="entry name" value="Endonuclease_NS"/>
    <property type="match status" value="1"/>
</dbReference>
<name>H8FTG6_MAGML</name>
<dbReference type="InterPro" id="IPR040255">
    <property type="entry name" value="Non-specific_endonuclease"/>
</dbReference>
<keyword evidence="3" id="KW-0812">Transmembrane</keyword>
<dbReference type="Gene3D" id="3.40.570.10">
    <property type="entry name" value="Extracellular Endonuclease, subunit A"/>
    <property type="match status" value="1"/>
</dbReference>
<proteinExistence type="predicted"/>
<dbReference type="RefSeq" id="WP_002728927.1">
    <property type="nucleotide sequence ID" value="NZ_CAHP01000021.1"/>
</dbReference>
<comment type="caution">
    <text evidence="6">The sequence shown here is derived from an EMBL/GenBank/DDBJ whole genome shotgun (WGS) entry which is preliminary data.</text>
</comment>
<feature type="domain" description="ENPP1-3/EXOG-like endonuclease/phosphodiesterase" evidence="4">
    <location>
        <begin position="88"/>
        <end position="314"/>
    </location>
</feature>
<dbReference type="InterPro" id="IPR044929">
    <property type="entry name" value="DNA/RNA_non-sp_Endonuclease_sf"/>
</dbReference>
<accession>H8FTG6</accession>
<dbReference type="GO" id="GO:0016787">
    <property type="term" value="F:hydrolase activity"/>
    <property type="evidence" value="ECO:0007669"/>
    <property type="project" value="InterPro"/>
</dbReference>
<dbReference type="InterPro" id="IPR044925">
    <property type="entry name" value="His-Me_finger_sf"/>
</dbReference>
<dbReference type="EMBL" id="CAHP01000021">
    <property type="protein sequence ID" value="CCG41654.1"/>
    <property type="molecule type" value="Genomic_DNA"/>
</dbReference>
<sequence length="346" mass="38475">MAILLNRCLHLIHFLRVVLTVATLIFPIAAPAREGPSCRSQSAELDFPYQSNVPTGWDHDRFGTEPPGERQIVTGPFISAFPGPEAERTGSPYRAVPRWVAYEMRALIDDDGQPVHPQGARRPSRWYELHQTSFLWDDRPEIESRGLDSSYRGFAALWNRGHLAARAHANRIAWQEGCNSHVFVNALPQHARLNQGDWLALENYAAAAANRFGRLWTIAGPVFTPGRSIEMIGGPSTVPVPVPHAVFKILAIETEAGIEARAFLFPQAEDEDVAAYRRCSGTQQESYDLGRYAITVARLETLTGLDFFTRLDESSRHAISSSSDAALWPIAPHFYGDRCGGRATTR</sequence>
<dbReference type="GO" id="GO:0004519">
    <property type="term" value="F:endonuclease activity"/>
    <property type="evidence" value="ECO:0007669"/>
    <property type="project" value="TreeGrafter"/>
</dbReference>
<dbReference type="InterPro" id="IPR020821">
    <property type="entry name" value="ENPP1-3/EXOG-like_nuc-like"/>
</dbReference>
<dbReference type="OrthoDB" id="9811262at2"/>
<feature type="transmembrane region" description="Helical" evidence="3">
    <location>
        <begin position="12"/>
        <end position="30"/>
    </location>
</feature>
<feature type="binding site" evidence="2">
    <location>
        <position position="194"/>
    </location>
    <ligand>
        <name>Mg(2+)</name>
        <dbReference type="ChEBI" id="CHEBI:18420"/>
        <note>catalytic</note>
    </ligand>
</feature>
<evidence type="ECO:0000313" key="6">
    <source>
        <dbReference type="EMBL" id="CCG41654.1"/>
    </source>
</evidence>
<protein>
    <submittedName>
        <fullName evidence="6">Nuclease</fullName>
    </submittedName>
</protein>
<dbReference type="SMART" id="SM00892">
    <property type="entry name" value="Endonuclease_NS"/>
    <property type="match status" value="1"/>
</dbReference>
<dbReference type="PANTHER" id="PTHR13966:SF5">
    <property type="entry name" value="ENDONUCLEASE G, MITOCHONDRIAL"/>
    <property type="match status" value="1"/>
</dbReference>
<evidence type="ECO:0000256" key="2">
    <source>
        <dbReference type="PIRSR" id="PIRSR640255-2"/>
    </source>
</evidence>
<dbReference type="GO" id="GO:0046872">
    <property type="term" value="F:metal ion binding"/>
    <property type="evidence" value="ECO:0007669"/>
    <property type="project" value="UniProtKB-KW"/>
</dbReference>
<evidence type="ECO:0000259" key="5">
    <source>
        <dbReference type="SMART" id="SM00892"/>
    </source>
</evidence>
<keyword evidence="3" id="KW-0472">Membrane</keyword>
<dbReference type="STRING" id="1150626.PHAMO_280188"/>